<dbReference type="RefSeq" id="WP_145283712.1">
    <property type="nucleotide sequence ID" value="NZ_CP036291.1"/>
</dbReference>
<dbReference type="OrthoDB" id="9813719at2"/>
<dbReference type="KEGG" id="pnd:Pla175_19900"/>
<dbReference type="Pfam" id="PF00145">
    <property type="entry name" value="DNA_methylase"/>
    <property type="match status" value="1"/>
</dbReference>
<comment type="catalytic activity">
    <reaction evidence="6">
        <text>a 2'-deoxycytidine in DNA + S-adenosyl-L-methionine = a 5-methyl-2'-deoxycytidine in DNA + S-adenosyl-L-homocysteine + H(+)</text>
        <dbReference type="Rhea" id="RHEA:13681"/>
        <dbReference type="Rhea" id="RHEA-COMP:11369"/>
        <dbReference type="Rhea" id="RHEA-COMP:11370"/>
        <dbReference type="ChEBI" id="CHEBI:15378"/>
        <dbReference type="ChEBI" id="CHEBI:57856"/>
        <dbReference type="ChEBI" id="CHEBI:59789"/>
        <dbReference type="ChEBI" id="CHEBI:85452"/>
        <dbReference type="ChEBI" id="CHEBI:85454"/>
        <dbReference type="EC" id="2.1.1.37"/>
    </reaction>
</comment>
<keyword evidence="3 7" id="KW-0808">Transferase</keyword>
<evidence type="ECO:0000256" key="1">
    <source>
        <dbReference type="ARBA" id="ARBA00011975"/>
    </source>
</evidence>
<dbReference type="Proteomes" id="UP000317429">
    <property type="component" value="Chromosome"/>
</dbReference>
<dbReference type="PROSITE" id="PS51679">
    <property type="entry name" value="SAM_MT_C5"/>
    <property type="match status" value="1"/>
</dbReference>
<dbReference type="PANTHER" id="PTHR46098">
    <property type="entry name" value="TRNA (CYTOSINE(38)-C(5))-METHYLTRANSFERASE"/>
    <property type="match status" value="1"/>
</dbReference>
<sequence>MPTLTQRPLFDVSPAPPPAPGRTAAEFFAGIGLARIGLEQAGWEVVLANDLDPSKQRLYEGHFGPSTHYLLEDVHRLAERPECVPDVSLAHASFPCTDLSLAGARRGLDSGQSSAFWGFHQLLEAMHDRRPPLVLLENVTGLLNSHGGRDLHALLRSLNRLGYAVDALVLDAAHFVPQSRPRLFVIGKRRAPRDRDLRPDTLAPSPTRPAKLIEAIRAAGDIDWSIAQLPEPPPYGAVRLESVLDDVPLDSPQWWSRDRAEYLLSQMSARHRCAADAMIGGKRWSYGTVFRRVRHGRSMAELRTDGLAGCLRTPKGGSGRQILFQAGDGEHHSRLLNADECARLMGAPGYRVTCRLNEALFGFGDAVCVPAVTWIAQHVLNPALEAR</sequence>
<evidence type="ECO:0000256" key="2">
    <source>
        <dbReference type="ARBA" id="ARBA00022603"/>
    </source>
</evidence>
<dbReference type="InterPro" id="IPR050750">
    <property type="entry name" value="C5-MTase"/>
</dbReference>
<accession>A0A518DAV1</accession>
<keyword evidence="2 7" id="KW-0489">Methyltransferase</keyword>
<protein>
    <recommendedName>
        <fullName evidence="1">DNA (cytosine-5-)-methyltransferase</fullName>
        <ecNumber evidence="1">2.1.1.37</ecNumber>
    </recommendedName>
</protein>
<dbReference type="PANTHER" id="PTHR46098:SF1">
    <property type="entry name" value="TRNA (CYTOSINE(38)-C(5))-METHYLTRANSFERASE"/>
    <property type="match status" value="1"/>
</dbReference>
<proteinExistence type="inferred from homology"/>
<keyword evidence="10" id="KW-1185">Reference proteome</keyword>
<evidence type="ECO:0000256" key="3">
    <source>
        <dbReference type="ARBA" id="ARBA00022679"/>
    </source>
</evidence>
<dbReference type="GO" id="GO:0009307">
    <property type="term" value="P:DNA restriction-modification system"/>
    <property type="evidence" value="ECO:0007669"/>
    <property type="project" value="UniProtKB-KW"/>
</dbReference>
<reference evidence="9 10" key="1">
    <citation type="submission" date="2019-02" db="EMBL/GenBank/DDBJ databases">
        <title>Deep-cultivation of Planctomycetes and their phenomic and genomic characterization uncovers novel biology.</title>
        <authorList>
            <person name="Wiegand S."/>
            <person name="Jogler M."/>
            <person name="Boedeker C."/>
            <person name="Pinto D."/>
            <person name="Vollmers J."/>
            <person name="Rivas-Marin E."/>
            <person name="Kohn T."/>
            <person name="Peeters S.H."/>
            <person name="Heuer A."/>
            <person name="Rast P."/>
            <person name="Oberbeckmann S."/>
            <person name="Bunk B."/>
            <person name="Jeske O."/>
            <person name="Meyerdierks A."/>
            <person name="Storesund J.E."/>
            <person name="Kallscheuer N."/>
            <person name="Luecker S."/>
            <person name="Lage O.M."/>
            <person name="Pohl T."/>
            <person name="Merkel B.J."/>
            <person name="Hornburger P."/>
            <person name="Mueller R.-W."/>
            <person name="Bruemmer F."/>
            <person name="Labrenz M."/>
            <person name="Spormann A.M."/>
            <person name="Op den Camp H."/>
            <person name="Overmann J."/>
            <person name="Amann R."/>
            <person name="Jetten M.S.M."/>
            <person name="Mascher T."/>
            <person name="Medema M.H."/>
            <person name="Devos D.P."/>
            <person name="Kaster A.-K."/>
            <person name="Ovreas L."/>
            <person name="Rohde M."/>
            <person name="Galperin M.Y."/>
            <person name="Jogler C."/>
        </authorList>
    </citation>
    <scope>NUCLEOTIDE SEQUENCE [LARGE SCALE GENOMIC DNA]</scope>
    <source>
        <strain evidence="9 10">Pla175</strain>
    </source>
</reference>
<evidence type="ECO:0000256" key="6">
    <source>
        <dbReference type="ARBA" id="ARBA00047422"/>
    </source>
</evidence>
<dbReference type="GO" id="GO:0032259">
    <property type="term" value="P:methylation"/>
    <property type="evidence" value="ECO:0007669"/>
    <property type="project" value="UniProtKB-KW"/>
</dbReference>
<evidence type="ECO:0000256" key="4">
    <source>
        <dbReference type="ARBA" id="ARBA00022691"/>
    </source>
</evidence>
<dbReference type="GO" id="GO:0003886">
    <property type="term" value="F:DNA (cytosine-5-)-methyltransferase activity"/>
    <property type="evidence" value="ECO:0007669"/>
    <property type="project" value="UniProtKB-EC"/>
</dbReference>
<dbReference type="PRINTS" id="PR00105">
    <property type="entry name" value="C5METTRFRASE"/>
</dbReference>
<keyword evidence="5" id="KW-0680">Restriction system</keyword>
<dbReference type="Gene3D" id="3.40.50.150">
    <property type="entry name" value="Vaccinia Virus protein VP39"/>
    <property type="match status" value="1"/>
</dbReference>
<organism evidence="9 10">
    <name type="scientific">Pirellulimonas nuda</name>
    <dbReference type="NCBI Taxonomy" id="2528009"/>
    <lineage>
        <taxon>Bacteria</taxon>
        <taxon>Pseudomonadati</taxon>
        <taxon>Planctomycetota</taxon>
        <taxon>Planctomycetia</taxon>
        <taxon>Pirellulales</taxon>
        <taxon>Lacipirellulaceae</taxon>
        <taxon>Pirellulimonas</taxon>
    </lineage>
</organism>
<dbReference type="InterPro" id="IPR029063">
    <property type="entry name" value="SAM-dependent_MTases_sf"/>
</dbReference>
<dbReference type="REBASE" id="355848">
    <property type="entry name" value="M.PbaPla175ORF19900P"/>
</dbReference>
<feature type="active site" evidence="7">
    <location>
        <position position="96"/>
    </location>
</feature>
<comment type="similarity">
    <text evidence="7 8">Belongs to the class I-like SAM-binding methyltransferase superfamily. C5-methyltransferase family.</text>
</comment>
<gene>
    <name evidence="9" type="primary">hhaIM</name>
    <name evidence="9" type="ORF">Pla175_19900</name>
</gene>
<evidence type="ECO:0000256" key="7">
    <source>
        <dbReference type="PROSITE-ProRule" id="PRU01016"/>
    </source>
</evidence>
<dbReference type="EMBL" id="CP036291">
    <property type="protein sequence ID" value="QDU88610.1"/>
    <property type="molecule type" value="Genomic_DNA"/>
</dbReference>
<evidence type="ECO:0000313" key="10">
    <source>
        <dbReference type="Proteomes" id="UP000317429"/>
    </source>
</evidence>
<dbReference type="InterPro" id="IPR001525">
    <property type="entry name" value="C5_MeTfrase"/>
</dbReference>
<evidence type="ECO:0000313" key="9">
    <source>
        <dbReference type="EMBL" id="QDU88610.1"/>
    </source>
</evidence>
<evidence type="ECO:0000256" key="8">
    <source>
        <dbReference type="RuleBase" id="RU000416"/>
    </source>
</evidence>
<dbReference type="SUPFAM" id="SSF53335">
    <property type="entry name" value="S-adenosyl-L-methionine-dependent methyltransferases"/>
    <property type="match status" value="1"/>
</dbReference>
<keyword evidence="4 7" id="KW-0949">S-adenosyl-L-methionine</keyword>
<evidence type="ECO:0000256" key="5">
    <source>
        <dbReference type="ARBA" id="ARBA00022747"/>
    </source>
</evidence>
<dbReference type="AlphaFoldDB" id="A0A518DAV1"/>
<name>A0A518DAV1_9BACT</name>
<dbReference type="EC" id="2.1.1.37" evidence="1"/>
<dbReference type="NCBIfam" id="TIGR00675">
    <property type="entry name" value="dcm"/>
    <property type="match status" value="1"/>
</dbReference>